<proteinExistence type="predicted"/>
<dbReference type="AlphaFoldDB" id="A0A6A5AXD4"/>
<protein>
    <submittedName>
        <fullName evidence="2">Uncharacterized protein</fullName>
    </submittedName>
</protein>
<evidence type="ECO:0000313" key="3">
    <source>
        <dbReference type="Proteomes" id="UP000469452"/>
    </source>
</evidence>
<accession>A0A6A5AXD4</accession>
<dbReference type="EMBL" id="VJMI01002884">
    <property type="protein sequence ID" value="KAF0774910.1"/>
    <property type="molecule type" value="Genomic_DNA"/>
</dbReference>
<organism evidence="2 3">
    <name type="scientific">Aphanomyces astaci</name>
    <name type="common">Crayfish plague agent</name>
    <dbReference type="NCBI Taxonomy" id="112090"/>
    <lineage>
        <taxon>Eukaryota</taxon>
        <taxon>Sar</taxon>
        <taxon>Stramenopiles</taxon>
        <taxon>Oomycota</taxon>
        <taxon>Saprolegniomycetes</taxon>
        <taxon>Saprolegniales</taxon>
        <taxon>Verrucalvaceae</taxon>
        <taxon>Aphanomyces</taxon>
    </lineage>
</organism>
<comment type="caution">
    <text evidence="2">The sequence shown here is derived from an EMBL/GenBank/DDBJ whole genome shotgun (WGS) entry which is preliminary data.</text>
</comment>
<name>A0A6A5AXD4_APHAT</name>
<evidence type="ECO:0000313" key="2">
    <source>
        <dbReference type="EMBL" id="KAF0774910.1"/>
    </source>
</evidence>
<feature type="chain" id="PRO_5025602622" evidence="1">
    <location>
        <begin position="18"/>
        <end position="333"/>
    </location>
</feature>
<keyword evidence="1" id="KW-0732">Signal</keyword>
<gene>
    <name evidence="2" type="ORF">AaE_001388</name>
</gene>
<feature type="signal peptide" evidence="1">
    <location>
        <begin position="1"/>
        <end position="17"/>
    </location>
</feature>
<reference evidence="2 3" key="1">
    <citation type="submission" date="2019-06" db="EMBL/GenBank/DDBJ databases">
        <title>Genomics analysis of Aphanomyces spp. identifies a new class of oomycete effector associated with host adaptation.</title>
        <authorList>
            <person name="Gaulin E."/>
        </authorList>
    </citation>
    <scope>NUCLEOTIDE SEQUENCE [LARGE SCALE GENOMIC DNA]</scope>
    <source>
        <strain evidence="2 3">E</strain>
    </source>
</reference>
<evidence type="ECO:0000256" key="1">
    <source>
        <dbReference type="SAM" id="SignalP"/>
    </source>
</evidence>
<sequence>MRLVCVLLAWAVPLAASSDTTIIVPDPSEADNIEQLHYDEAKAVLAADQVAEITPFTIDLNYYEYNLIPVVNPDYTIGILVDPCKTREPGCCQDQFGSPAYIVPRSDMNDKGIAKLVNEFGAPLDAKLSRLGDTPSVFDPTCRVDSVGNVYKNSSTYYPNGSITYSVDYASLCVAHDYAAVAVTSRALPACWDSNATVNALLPCYTFDGRQKPHCVSVGYMQTAYIVQCLGSYALDNHCGTFLELHKPNDETILAQTRLFAEFTNGYRTTTLPLFHAGNRSRTVCNGDYEIWWVLRTRYKYVVKYQKKLYITTPLCEFDDVTNDYRVYMTLGS</sequence>
<dbReference type="Proteomes" id="UP000469452">
    <property type="component" value="Unassembled WGS sequence"/>
</dbReference>